<reference evidence="1" key="2">
    <citation type="journal article" date="2021" name="PeerJ">
        <title>Extensive microbial diversity within the chicken gut microbiome revealed by metagenomics and culture.</title>
        <authorList>
            <person name="Gilroy R."/>
            <person name="Ravi A."/>
            <person name="Getino M."/>
            <person name="Pursley I."/>
            <person name="Horton D.L."/>
            <person name="Alikhan N.F."/>
            <person name="Baker D."/>
            <person name="Gharbi K."/>
            <person name="Hall N."/>
            <person name="Watson M."/>
            <person name="Adriaenssens E.M."/>
            <person name="Foster-Nyarko E."/>
            <person name="Jarju S."/>
            <person name="Secka A."/>
            <person name="Antonio M."/>
            <person name="Oren A."/>
            <person name="Chaudhuri R.R."/>
            <person name="La Ragione R."/>
            <person name="Hildebrand F."/>
            <person name="Pallen M.J."/>
        </authorList>
    </citation>
    <scope>NUCLEOTIDE SEQUENCE</scope>
    <source>
        <strain evidence="1">B3-2255</strain>
    </source>
</reference>
<organism evidence="1 2">
    <name type="scientific">Candidatus Merdivivens faecigallinarum</name>
    <dbReference type="NCBI Taxonomy" id="2840871"/>
    <lineage>
        <taxon>Bacteria</taxon>
        <taxon>Pseudomonadati</taxon>
        <taxon>Bacteroidota</taxon>
        <taxon>Bacteroidia</taxon>
        <taxon>Bacteroidales</taxon>
        <taxon>Muribaculaceae</taxon>
        <taxon>Muribaculaceae incertae sedis</taxon>
        <taxon>Candidatus Merdivivens</taxon>
    </lineage>
</organism>
<comment type="caution">
    <text evidence="1">The sequence shown here is derived from an EMBL/GenBank/DDBJ whole genome shotgun (WGS) entry which is preliminary data.</text>
</comment>
<accession>A0A9D9J308</accession>
<dbReference type="EMBL" id="JADILY010000147">
    <property type="protein sequence ID" value="MBO8482248.1"/>
    <property type="molecule type" value="Genomic_DNA"/>
</dbReference>
<sequence>MEKYLDFPVKIFANITGMPTFAAFLRQNMPECGQIWLLATTVKNAKTGDVRDERTSSCEKDFQAALFLR</sequence>
<evidence type="ECO:0000313" key="1">
    <source>
        <dbReference type="EMBL" id="MBO8482248.1"/>
    </source>
</evidence>
<protein>
    <submittedName>
        <fullName evidence="1">Uncharacterized protein</fullName>
    </submittedName>
</protein>
<evidence type="ECO:0000313" key="2">
    <source>
        <dbReference type="Proteomes" id="UP000823772"/>
    </source>
</evidence>
<reference evidence="1" key="1">
    <citation type="submission" date="2020-10" db="EMBL/GenBank/DDBJ databases">
        <authorList>
            <person name="Gilroy R."/>
        </authorList>
    </citation>
    <scope>NUCLEOTIDE SEQUENCE</scope>
    <source>
        <strain evidence="1">B3-2255</strain>
    </source>
</reference>
<name>A0A9D9J308_9BACT</name>
<gene>
    <name evidence="1" type="ORF">IAC87_06870</name>
</gene>
<dbReference type="AlphaFoldDB" id="A0A9D9J308"/>
<dbReference type="Proteomes" id="UP000823772">
    <property type="component" value="Unassembled WGS sequence"/>
</dbReference>
<proteinExistence type="predicted"/>